<dbReference type="SUPFAM" id="SSF116846">
    <property type="entry name" value="MIT domain"/>
    <property type="match status" value="1"/>
</dbReference>
<feature type="compositionally biased region" description="Basic and acidic residues" evidence="1">
    <location>
        <begin position="216"/>
        <end position="228"/>
    </location>
</feature>
<proteinExistence type="predicted"/>
<evidence type="ECO:0000259" key="2">
    <source>
        <dbReference type="Pfam" id="PF04212"/>
    </source>
</evidence>
<protein>
    <recommendedName>
        <fullName evidence="2">MIT domain-containing protein</fullName>
    </recommendedName>
</protein>
<accession>A0A821BZH9</accession>
<sequence>MVNKNNECLTDAVTTESKTIPSHENDSTMLSVAILSDSTSEQQSIQDIINDQSDGFLENKSDDNQLVVAQIEQEGQQQEVDDDEFIRITAAHQMLTEGKVEKRKRKKLSSTISILHLAQTYDEQKKYPAALHLYRICVDLLLEELMFTEGTEQSRVYLREKCTAIMDRIDLLKTMLEPIPPLPSTETLTNDETTTNDGTATTDKATANAETTENDEQMKDEEPTKTEEIANPLTEELNSLHIS</sequence>
<evidence type="ECO:0000313" key="4">
    <source>
        <dbReference type="Proteomes" id="UP000663838"/>
    </source>
</evidence>
<name>A0A821BZH9_9BILA</name>
<comment type="caution">
    <text evidence="3">The sequence shown here is derived from an EMBL/GenBank/DDBJ whole genome shotgun (WGS) entry which is preliminary data.</text>
</comment>
<dbReference type="Proteomes" id="UP000663838">
    <property type="component" value="Unassembled WGS sequence"/>
</dbReference>
<evidence type="ECO:0000256" key="1">
    <source>
        <dbReference type="SAM" id="MobiDB-lite"/>
    </source>
</evidence>
<dbReference type="EMBL" id="CAJOBS010000564">
    <property type="protein sequence ID" value="CAF4602558.1"/>
    <property type="molecule type" value="Genomic_DNA"/>
</dbReference>
<organism evidence="3 4">
    <name type="scientific">Rotaria socialis</name>
    <dbReference type="NCBI Taxonomy" id="392032"/>
    <lineage>
        <taxon>Eukaryota</taxon>
        <taxon>Metazoa</taxon>
        <taxon>Spiralia</taxon>
        <taxon>Gnathifera</taxon>
        <taxon>Rotifera</taxon>
        <taxon>Eurotatoria</taxon>
        <taxon>Bdelloidea</taxon>
        <taxon>Philodinida</taxon>
        <taxon>Philodinidae</taxon>
        <taxon>Rotaria</taxon>
    </lineage>
</organism>
<dbReference type="Gene3D" id="1.20.58.80">
    <property type="entry name" value="Phosphotransferase system, lactose/cellobiose-type IIA subunit"/>
    <property type="match status" value="1"/>
</dbReference>
<reference evidence="3" key="1">
    <citation type="submission" date="2021-02" db="EMBL/GenBank/DDBJ databases">
        <authorList>
            <person name="Nowell W R."/>
        </authorList>
    </citation>
    <scope>NUCLEOTIDE SEQUENCE</scope>
</reference>
<feature type="compositionally biased region" description="Low complexity" evidence="1">
    <location>
        <begin position="185"/>
        <end position="211"/>
    </location>
</feature>
<dbReference type="Pfam" id="PF04212">
    <property type="entry name" value="MIT"/>
    <property type="match status" value="1"/>
</dbReference>
<gene>
    <name evidence="3" type="ORF">TOA249_LOCUS10710</name>
</gene>
<feature type="domain" description="MIT" evidence="2">
    <location>
        <begin position="108"/>
        <end position="173"/>
    </location>
</feature>
<dbReference type="InterPro" id="IPR007330">
    <property type="entry name" value="MIT_dom"/>
</dbReference>
<dbReference type="AlphaFoldDB" id="A0A821BZH9"/>
<dbReference type="InterPro" id="IPR036181">
    <property type="entry name" value="MIT_dom_sf"/>
</dbReference>
<evidence type="ECO:0000313" key="3">
    <source>
        <dbReference type="EMBL" id="CAF4602558.1"/>
    </source>
</evidence>
<feature type="region of interest" description="Disordered" evidence="1">
    <location>
        <begin position="180"/>
        <end position="243"/>
    </location>
</feature>